<dbReference type="Proteomes" id="UP000280726">
    <property type="component" value="Unassembled WGS sequence"/>
</dbReference>
<keyword evidence="6 9" id="KW-1133">Transmembrane helix</keyword>
<dbReference type="GO" id="GO:0005886">
    <property type="term" value="C:plasma membrane"/>
    <property type="evidence" value="ECO:0007669"/>
    <property type="project" value="UniProtKB-SubCell"/>
</dbReference>
<dbReference type="InterPro" id="IPR007387">
    <property type="entry name" value="TRAP_DctQ"/>
</dbReference>
<keyword evidence="5 9" id="KW-0812">Transmembrane</keyword>
<dbReference type="OrthoDB" id="4964541at2"/>
<evidence type="ECO:0000256" key="7">
    <source>
        <dbReference type="ARBA" id="ARBA00023136"/>
    </source>
</evidence>
<feature type="transmembrane region" description="Helical" evidence="9">
    <location>
        <begin position="87"/>
        <end position="111"/>
    </location>
</feature>
<reference evidence="11 12" key="1">
    <citation type="submission" date="2018-11" db="EMBL/GenBank/DDBJ databases">
        <title>Sequencing the genomes of 1000 actinobacteria strains.</title>
        <authorList>
            <person name="Klenk H.-P."/>
        </authorList>
    </citation>
    <scope>NUCLEOTIDE SEQUENCE [LARGE SCALE GENOMIC DNA]</scope>
    <source>
        <strain evidence="11 12">DSM 14418</strain>
    </source>
</reference>
<feature type="transmembrane region" description="Helical" evidence="9">
    <location>
        <begin position="12"/>
        <end position="32"/>
    </location>
</feature>
<dbReference type="InterPro" id="IPR055348">
    <property type="entry name" value="DctQ"/>
</dbReference>
<evidence type="ECO:0000259" key="10">
    <source>
        <dbReference type="Pfam" id="PF04290"/>
    </source>
</evidence>
<dbReference type="GO" id="GO:0015740">
    <property type="term" value="P:C4-dicarboxylate transport"/>
    <property type="evidence" value="ECO:0007669"/>
    <property type="project" value="TreeGrafter"/>
</dbReference>
<dbReference type="RefSeq" id="WP_123914641.1">
    <property type="nucleotide sequence ID" value="NZ_RKRA01000001.1"/>
</dbReference>
<feature type="transmembrane region" description="Helical" evidence="9">
    <location>
        <begin position="48"/>
        <end position="66"/>
    </location>
</feature>
<keyword evidence="2" id="KW-0813">Transport</keyword>
<evidence type="ECO:0000256" key="8">
    <source>
        <dbReference type="ARBA" id="ARBA00038436"/>
    </source>
</evidence>
<keyword evidence="7 9" id="KW-0472">Membrane</keyword>
<comment type="caution">
    <text evidence="11">The sequence shown here is derived from an EMBL/GenBank/DDBJ whole genome shotgun (WGS) entry which is preliminary data.</text>
</comment>
<evidence type="ECO:0000256" key="5">
    <source>
        <dbReference type="ARBA" id="ARBA00022692"/>
    </source>
</evidence>
<dbReference type="AlphaFoldDB" id="A0A3N4ZKC9"/>
<evidence type="ECO:0000313" key="11">
    <source>
        <dbReference type="EMBL" id="RPF26268.1"/>
    </source>
</evidence>
<sequence length="182" mass="19517">MTAVADRLYRLTLGAVTLLLGVLTVVVSYQVMGRYVPFIPRALWTEEIARLCLEWLVFLGAALAVRRNEHFIIDVVPSRYEAKVARPLQVVILAFLAVAAVAIFLGGLAFAETGASRTSTTSGIQLVWAFSAVPVAAVITLVFIAELALRTFRGESVAAFGDRLVDETAYTSGARGVEGAGE</sequence>
<dbReference type="PANTHER" id="PTHR35011:SF11">
    <property type="entry name" value="TRAP TRANSPORTER SMALL PERMEASE PROTEIN"/>
    <property type="match status" value="1"/>
</dbReference>
<evidence type="ECO:0000256" key="4">
    <source>
        <dbReference type="ARBA" id="ARBA00022519"/>
    </source>
</evidence>
<evidence type="ECO:0000256" key="3">
    <source>
        <dbReference type="ARBA" id="ARBA00022475"/>
    </source>
</evidence>
<evidence type="ECO:0000256" key="1">
    <source>
        <dbReference type="ARBA" id="ARBA00004429"/>
    </source>
</evidence>
<keyword evidence="4" id="KW-0997">Cell inner membrane</keyword>
<comment type="subcellular location">
    <subcellularLocation>
        <location evidence="1">Cell inner membrane</location>
        <topology evidence="1">Multi-pass membrane protein</topology>
    </subcellularLocation>
</comment>
<feature type="domain" description="Tripartite ATP-independent periplasmic transporters DctQ component" evidence="10">
    <location>
        <begin position="23"/>
        <end position="153"/>
    </location>
</feature>
<proteinExistence type="inferred from homology"/>
<name>A0A3N4ZKC9_9MICO</name>
<dbReference type="EMBL" id="RKRA01000001">
    <property type="protein sequence ID" value="RPF26268.1"/>
    <property type="molecule type" value="Genomic_DNA"/>
</dbReference>
<feature type="transmembrane region" description="Helical" evidence="9">
    <location>
        <begin position="123"/>
        <end position="145"/>
    </location>
</feature>
<evidence type="ECO:0000256" key="9">
    <source>
        <dbReference type="SAM" id="Phobius"/>
    </source>
</evidence>
<evidence type="ECO:0000256" key="2">
    <source>
        <dbReference type="ARBA" id="ARBA00022448"/>
    </source>
</evidence>
<dbReference type="GO" id="GO:0022857">
    <property type="term" value="F:transmembrane transporter activity"/>
    <property type="evidence" value="ECO:0007669"/>
    <property type="project" value="TreeGrafter"/>
</dbReference>
<gene>
    <name evidence="11" type="ORF">EDD32_0702</name>
</gene>
<evidence type="ECO:0000256" key="6">
    <source>
        <dbReference type="ARBA" id="ARBA00022989"/>
    </source>
</evidence>
<comment type="similarity">
    <text evidence="8">Belongs to the TRAP transporter small permease family.</text>
</comment>
<protein>
    <submittedName>
        <fullName evidence="11">TRAP-type C4-dicarboxylate transport system permease small subunit</fullName>
    </submittedName>
</protein>
<accession>A0A3N4ZKC9</accession>
<keyword evidence="3" id="KW-1003">Cell membrane</keyword>
<evidence type="ECO:0000313" key="12">
    <source>
        <dbReference type="Proteomes" id="UP000280726"/>
    </source>
</evidence>
<organism evidence="11 12">
    <name type="scientific">Georgenia muralis</name>
    <dbReference type="NCBI Taxonomy" id="154117"/>
    <lineage>
        <taxon>Bacteria</taxon>
        <taxon>Bacillati</taxon>
        <taxon>Actinomycetota</taxon>
        <taxon>Actinomycetes</taxon>
        <taxon>Micrococcales</taxon>
        <taxon>Bogoriellaceae</taxon>
        <taxon>Georgenia</taxon>
    </lineage>
</organism>
<dbReference type="PANTHER" id="PTHR35011">
    <property type="entry name" value="2,3-DIKETO-L-GULONATE TRAP TRANSPORTER SMALL PERMEASE PROTEIN YIAM"/>
    <property type="match status" value="1"/>
</dbReference>
<dbReference type="Pfam" id="PF04290">
    <property type="entry name" value="DctQ"/>
    <property type="match status" value="1"/>
</dbReference>
<keyword evidence="12" id="KW-1185">Reference proteome</keyword>